<organism evidence="2 3">
    <name type="scientific">Spiroplasma clarkii</name>
    <dbReference type="NCBI Taxonomy" id="2139"/>
    <lineage>
        <taxon>Bacteria</taxon>
        <taxon>Bacillati</taxon>
        <taxon>Mycoplasmatota</taxon>
        <taxon>Mollicutes</taxon>
        <taxon>Entomoplasmatales</taxon>
        <taxon>Spiroplasmataceae</taxon>
        <taxon>Spiroplasma</taxon>
    </lineage>
</organism>
<keyword evidence="1" id="KW-0732">Signal</keyword>
<gene>
    <name evidence="2" type="ORF">SCLAR_v1c02520</name>
</gene>
<dbReference type="RefSeq" id="WP_100254146.1">
    <property type="nucleotide sequence ID" value="NZ_CP024870.1"/>
</dbReference>
<dbReference type="EMBL" id="CP024870">
    <property type="protein sequence ID" value="ATX70582.1"/>
    <property type="molecule type" value="Genomic_DNA"/>
</dbReference>
<evidence type="ECO:0000256" key="1">
    <source>
        <dbReference type="SAM" id="SignalP"/>
    </source>
</evidence>
<evidence type="ECO:0000313" key="2">
    <source>
        <dbReference type="EMBL" id="ATX70582.1"/>
    </source>
</evidence>
<dbReference type="AlphaFoldDB" id="A0A2K8KH71"/>
<keyword evidence="3" id="KW-1185">Reference proteome</keyword>
<sequence length="778" mass="90017">MLIHKLIIAGLSLSISTPLVASTYQVGSANTNLVMDQLKKDILDNSRLIGSEKKYVYNNKEYRNKDSIVAEELKKNPIKVKKTLSDPLKIVSNYATNQLDETKIYDTNASNLVKVYENALGNIVLPSCREIGDIKGCVNSTEDAHSRAVNSYINQGLLRPEYSYDYVNWFESIDEADIAYNKANYTVNDSLFYLYNGQYFNAFNATDREKLKTLLVPGYRYDPIKGLNPSSSENEVGNFLKPFRYARTHFADYFKNNFKEYFMSNAYQQPDIVEDKVNQNNLLNFTREFEFTIQSNKSEADRNQWFDITNYVGEDIVEFDTSNSNNVKIKIKSNVGKDFNINLFEKEFKDKSNWESEMVTGRCILTTSDKRRKHHFTFKSNDEEWFKITLDTTNDSGDGCPEGYHDTTPLNTKIDVGGLSNSNFNFSWNDNNKLLGLFKKTYGLENEFSSNDILEHMRAESIKNNNSGYGDANFYKDLTLKQNIANMSAFNKNSIFEFVWQRFAEKITSINHKDAPVTDDWLYGEQTGSDGQDYAYSYVESNLNFSGQLLKESAGLKDSDELPYSYNKINFTTNLKKWKNDFYALSYENNSGIPMQRMYYVNDNEDITKYSDNFGNNVSSSHNQAVQIAQDRENKVLIKRYKMYDINGKEIVIDESDLQKAIKKLKEQISLENILIHKNELSNMVDQKTSRSNLITSKESYVYYFNGLNNREMYFGDYSSAREIFENQISLITGISEKMVSSYVYSFVYEGKEYTYNYTNEDNIDDLVNKIKKDLNRD</sequence>
<name>A0A2K8KH71_9MOLU</name>
<feature type="signal peptide" evidence="1">
    <location>
        <begin position="1"/>
        <end position="21"/>
    </location>
</feature>
<dbReference type="Proteomes" id="UP000231179">
    <property type="component" value="Chromosome"/>
</dbReference>
<proteinExistence type="predicted"/>
<evidence type="ECO:0000313" key="3">
    <source>
        <dbReference type="Proteomes" id="UP000231179"/>
    </source>
</evidence>
<feature type="chain" id="PRO_5014959630" evidence="1">
    <location>
        <begin position="22"/>
        <end position="778"/>
    </location>
</feature>
<accession>A0A2K8KH71</accession>
<protein>
    <submittedName>
        <fullName evidence="2">Uncharacterized protein</fullName>
    </submittedName>
</protein>
<reference evidence="2 3" key="1">
    <citation type="submission" date="2017-11" db="EMBL/GenBank/DDBJ databases">
        <title>Complete genome sequence of Spiroplasma clarkii CN-5 (DSM 19994).</title>
        <authorList>
            <person name="Tsai Y.-M."/>
            <person name="Chang A."/>
            <person name="Lo W.-S."/>
            <person name="Kuo C.-H."/>
        </authorList>
    </citation>
    <scope>NUCLEOTIDE SEQUENCE [LARGE SCALE GENOMIC DNA]</scope>
    <source>
        <strain evidence="2 3">CN-5</strain>
    </source>
</reference>